<dbReference type="Pfam" id="PF15456">
    <property type="entry name" value="Uds1"/>
    <property type="match status" value="1"/>
</dbReference>
<feature type="region of interest" description="Disordered" evidence="2">
    <location>
        <begin position="241"/>
        <end position="265"/>
    </location>
</feature>
<feature type="coiled-coil region" evidence="1">
    <location>
        <begin position="484"/>
        <end position="518"/>
    </location>
</feature>
<dbReference type="OrthoDB" id="5569911at2759"/>
<keyword evidence="5" id="KW-1185">Reference proteome</keyword>
<feature type="compositionally biased region" description="Polar residues" evidence="2">
    <location>
        <begin position="1"/>
        <end position="21"/>
    </location>
</feature>
<dbReference type="InterPro" id="IPR029191">
    <property type="entry name" value="Uds1"/>
</dbReference>
<feature type="region of interest" description="Disordered" evidence="2">
    <location>
        <begin position="148"/>
        <end position="228"/>
    </location>
</feature>
<gene>
    <name evidence="4" type="ORF">BCR41DRAFT_390600</name>
</gene>
<dbReference type="GeneID" id="33570092"/>
<reference evidence="4 5" key="1">
    <citation type="submission" date="2016-07" db="EMBL/GenBank/DDBJ databases">
        <title>Pervasive Adenine N6-methylation of Active Genes in Fungi.</title>
        <authorList>
            <consortium name="DOE Joint Genome Institute"/>
            <person name="Mondo S.J."/>
            <person name="Dannebaum R.O."/>
            <person name="Kuo R.C."/>
            <person name="Labutti K."/>
            <person name="Haridas S."/>
            <person name="Kuo A."/>
            <person name="Salamov A."/>
            <person name="Ahrendt S.R."/>
            <person name="Lipzen A."/>
            <person name="Sullivan W."/>
            <person name="Andreopoulos W.B."/>
            <person name="Clum A."/>
            <person name="Lindquist E."/>
            <person name="Daum C."/>
            <person name="Ramamoorthy G.K."/>
            <person name="Gryganskyi A."/>
            <person name="Culley D."/>
            <person name="Magnuson J.K."/>
            <person name="James T.Y."/>
            <person name="O'Malley M.A."/>
            <person name="Stajich J.E."/>
            <person name="Spatafora J.W."/>
            <person name="Visel A."/>
            <person name="Grigoriev I.V."/>
        </authorList>
    </citation>
    <scope>NUCLEOTIDE SEQUENCE [LARGE SCALE GENOMIC DNA]</scope>
    <source>
        <strain evidence="4 5">NRRL 3116</strain>
    </source>
</reference>
<comment type="caution">
    <text evidence="4">The sequence shown here is derived from an EMBL/GenBank/DDBJ whole genome shotgun (WGS) entry which is preliminary data.</text>
</comment>
<evidence type="ECO:0000259" key="3">
    <source>
        <dbReference type="Pfam" id="PF15456"/>
    </source>
</evidence>
<dbReference type="AlphaFoldDB" id="A0A1Y2G809"/>
<feature type="compositionally biased region" description="Polar residues" evidence="2">
    <location>
        <begin position="37"/>
        <end position="50"/>
    </location>
</feature>
<dbReference type="InParanoid" id="A0A1Y2G809"/>
<feature type="compositionally biased region" description="Low complexity" evidence="2">
    <location>
        <begin position="732"/>
        <end position="744"/>
    </location>
</feature>
<protein>
    <recommendedName>
        <fullName evidence="3">Up-regulated during septation protein 1 domain-containing protein</fullName>
    </recommendedName>
</protein>
<feature type="compositionally biased region" description="Basic and acidic residues" evidence="2">
    <location>
        <begin position="177"/>
        <end position="190"/>
    </location>
</feature>
<name>A0A1Y2G809_9FUNG</name>
<dbReference type="RefSeq" id="XP_021875644.1">
    <property type="nucleotide sequence ID" value="XM_022028249.1"/>
</dbReference>
<evidence type="ECO:0000313" key="5">
    <source>
        <dbReference type="Proteomes" id="UP000193648"/>
    </source>
</evidence>
<evidence type="ECO:0000313" key="4">
    <source>
        <dbReference type="EMBL" id="ORY97111.1"/>
    </source>
</evidence>
<keyword evidence="1" id="KW-0175">Coiled coil</keyword>
<accession>A0A1Y2G809</accession>
<dbReference type="Proteomes" id="UP000193648">
    <property type="component" value="Unassembled WGS sequence"/>
</dbReference>
<feature type="domain" description="Up-regulated during septation protein 1" evidence="3">
    <location>
        <begin position="372"/>
        <end position="481"/>
    </location>
</feature>
<feature type="region of interest" description="Disordered" evidence="2">
    <location>
        <begin position="1"/>
        <end position="56"/>
    </location>
</feature>
<proteinExistence type="predicted"/>
<organism evidence="4 5">
    <name type="scientific">Lobosporangium transversale</name>
    <dbReference type="NCBI Taxonomy" id="64571"/>
    <lineage>
        <taxon>Eukaryota</taxon>
        <taxon>Fungi</taxon>
        <taxon>Fungi incertae sedis</taxon>
        <taxon>Mucoromycota</taxon>
        <taxon>Mortierellomycotina</taxon>
        <taxon>Mortierellomycetes</taxon>
        <taxon>Mortierellales</taxon>
        <taxon>Mortierellaceae</taxon>
        <taxon>Lobosporangium</taxon>
    </lineage>
</organism>
<feature type="region of interest" description="Disordered" evidence="2">
    <location>
        <begin position="673"/>
        <end position="705"/>
    </location>
</feature>
<evidence type="ECO:0000256" key="1">
    <source>
        <dbReference type="SAM" id="Coils"/>
    </source>
</evidence>
<sequence length="842" mass="95703">MPDNHTSSRQQSVSKEYTRSTSPPPNIASIIPKRSSSRLSPTRKQQQSTFIYDESPRLAQTHLQTPLHADHDHKLLLKKAEKIEHSTPARKLSSSNFMKMARQASDTAFRTVGINRKDPNNNLDASWKTDHLESPIVYEQNPKVYLYQQQQQQSQRHQLVSPSGSERLHRSPSSSKIKVEYRGDVDEHTAGRVNSPTNFPCPDRTHSRSRSGSSPRVQAHHLKPDEHDIKTDVQELCASKDEDATQELHERTSRPMTPRRSPSRAMRNPIAQVVGGPPRNPLIKHPVLLDESLTGHKDDQLALCNKDLPPIPYNQMSQLLMTPWKVKVSNDSSQSHLELPTSSEAFKKSGRNGLIPQDVLKFMNSKEIKEAVSTTVVASRVYKVIGAEQLDILKKEQEELTDFIETMNTSLQIEARIRDASHSLIQLHESNMDIDALKSATGRLHATTCRMDQIASKIHEAMLRLTTIQRLLLQHEGAILNAGLRQLENENRELLRAVQKLDSEKAQEKEEKLTWKKEHNHLKFQSIVFSSTPVLEEFALNVSQNLDLQRLQLQHQEMIEFTEKYVKELNDDNLHKEEKLVELTNQLQAVKEWADDFASSFQNRHPVSEKPDQSPALQAQLRQLRIFVESKFNEIDLHASVLESKIELLAEENTTLTCNLKVLSAAHEMSYRDSQQDQLRRNKQAMASRAYHASHARPRPTTDSDLHMVLQDSLLELERQIQLDESFALLSSRPSSRSNSTASSDCMDDIDTSLSRSSSAGQSCGRSSHNYIGHGSSSSNKVRTQVRLVDVCDETEESECSSSDDVVVEDAHKEIQRLSTMIKELEHIVQMRRDVRVLLNNE</sequence>
<feature type="compositionally biased region" description="Low complexity" evidence="2">
    <location>
        <begin position="148"/>
        <end position="158"/>
    </location>
</feature>
<dbReference type="EMBL" id="MCFF01000073">
    <property type="protein sequence ID" value="ORY97111.1"/>
    <property type="molecule type" value="Genomic_DNA"/>
</dbReference>
<feature type="compositionally biased region" description="Basic and acidic residues" evidence="2">
    <location>
        <begin position="241"/>
        <end position="253"/>
    </location>
</feature>
<feature type="compositionally biased region" description="Low complexity" evidence="2">
    <location>
        <begin position="753"/>
        <end position="768"/>
    </location>
</feature>
<evidence type="ECO:0000256" key="2">
    <source>
        <dbReference type="SAM" id="MobiDB-lite"/>
    </source>
</evidence>
<dbReference type="STRING" id="64571.A0A1Y2G809"/>
<feature type="compositionally biased region" description="Low complexity" evidence="2">
    <location>
        <begin position="254"/>
        <end position="265"/>
    </location>
</feature>
<feature type="region of interest" description="Disordered" evidence="2">
    <location>
        <begin position="732"/>
        <end position="779"/>
    </location>
</feature>